<evidence type="ECO:0000256" key="4">
    <source>
        <dbReference type="ARBA" id="ARBA00023027"/>
    </source>
</evidence>
<dbReference type="PANTHER" id="PTHR35330:SF1">
    <property type="entry name" value="SIROHEME BIOSYNTHESIS PROTEIN MET8"/>
    <property type="match status" value="1"/>
</dbReference>
<dbReference type="EC" id="1.3.1.76" evidence="2"/>
<name>A0AA41ZIH1_9SPHN</name>
<dbReference type="SUPFAM" id="SSF51735">
    <property type="entry name" value="NAD(P)-binding Rossmann-fold domains"/>
    <property type="match status" value="1"/>
</dbReference>
<dbReference type="Gene3D" id="3.40.50.720">
    <property type="entry name" value="NAD(P)-binding Rossmann-like Domain"/>
    <property type="match status" value="1"/>
</dbReference>
<dbReference type="InterPro" id="IPR036291">
    <property type="entry name" value="NAD(P)-bd_dom_sf"/>
</dbReference>
<comment type="caution">
    <text evidence="8">The sequence shown here is derived from an EMBL/GenBank/DDBJ whole genome shotgun (WGS) entry which is preliminary data.</text>
</comment>
<dbReference type="GO" id="GO:0004325">
    <property type="term" value="F:ferrochelatase activity"/>
    <property type="evidence" value="ECO:0007669"/>
    <property type="project" value="InterPro"/>
</dbReference>
<sequence>MTLASLPLFVSLAGRPVILIGEGEAADAKRRLLERAGAVVVDEAGKPLPSSTTVHAELVEALPFSSTRGEGESSPSTSSGRTEEARFAIVVDDEAAVARLRARGVLVNAVDRPDLCDFTLPAIVDRAPVIVAIGTGGVSAGLAAALRQRLEALLPARLGRLAEGLHVARGAWRARYPEAGDRRRAIGAALAPGGALDPLGEHGEAPDAGPVDAAVTAGIVPLKLRSADPDDLTLREARLLAQADRVTHRPGVPRAILDRARADAARIECAAPPLDAGPGLTVDVEML</sequence>
<dbReference type="Proteomes" id="UP001165565">
    <property type="component" value="Unassembled WGS sequence"/>
</dbReference>
<dbReference type="GO" id="GO:0019354">
    <property type="term" value="P:siroheme biosynthetic process"/>
    <property type="evidence" value="ECO:0007669"/>
    <property type="project" value="InterPro"/>
</dbReference>
<keyword evidence="5" id="KW-0627">Porphyrin biosynthesis</keyword>
<keyword evidence="4" id="KW-0520">NAD</keyword>
<feature type="compositionally biased region" description="Low complexity" evidence="7">
    <location>
        <begin position="65"/>
        <end position="80"/>
    </location>
</feature>
<dbReference type="InterPro" id="IPR028161">
    <property type="entry name" value="Met8-like"/>
</dbReference>
<evidence type="ECO:0000256" key="6">
    <source>
        <dbReference type="ARBA" id="ARBA00047561"/>
    </source>
</evidence>
<dbReference type="Gene3D" id="3.30.160.110">
    <property type="entry name" value="Siroheme synthase, domain 2"/>
    <property type="match status" value="1"/>
</dbReference>
<protein>
    <recommendedName>
        <fullName evidence="2">precorrin-2 dehydrogenase</fullName>
        <ecNumber evidence="2">1.3.1.76</ecNumber>
    </recommendedName>
</protein>
<dbReference type="SUPFAM" id="SSF75615">
    <property type="entry name" value="Siroheme synthase middle domains-like"/>
    <property type="match status" value="1"/>
</dbReference>
<dbReference type="Pfam" id="PF13241">
    <property type="entry name" value="NAD_binding_7"/>
    <property type="match status" value="1"/>
</dbReference>
<comment type="pathway">
    <text evidence="1">Porphyrin-containing compound metabolism; siroheme biosynthesis; sirohydrochlorin from precorrin-2: step 1/1.</text>
</comment>
<dbReference type="AlphaFoldDB" id="A0AA41ZIH1"/>
<evidence type="ECO:0000256" key="5">
    <source>
        <dbReference type="ARBA" id="ARBA00023244"/>
    </source>
</evidence>
<accession>A0AA41ZIH1</accession>
<dbReference type="GO" id="GO:0043115">
    <property type="term" value="F:precorrin-2 dehydrogenase activity"/>
    <property type="evidence" value="ECO:0007669"/>
    <property type="project" value="UniProtKB-EC"/>
</dbReference>
<dbReference type="NCBIfam" id="TIGR01470">
    <property type="entry name" value="cysG_Nterm"/>
    <property type="match status" value="1"/>
</dbReference>
<keyword evidence="3" id="KW-0560">Oxidoreductase</keyword>
<evidence type="ECO:0000313" key="8">
    <source>
        <dbReference type="EMBL" id="MCW6537296.1"/>
    </source>
</evidence>
<evidence type="ECO:0000256" key="7">
    <source>
        <dbReference type="SAM" id="MobiDB-lite"/>
    </source>
</evidence>
<evidence type="ECO:0000313" key="9">
    <source>
        <dbReference type="Proteomes" id="UP001165565"/>
    </source>
</evidence>
<reference evidence="8" key="1">
    <citation type="submission" date="2022-06" db="EMBL/GenBank/DDBJ databases">
        <title>Sphingomonas sp. nov. isolated from rhizosphere soil of tomato.</title>
        <authorList>
            <person name="Dong H."/>
            <person name="Gao R."/>
        </authorList>
    </citation>
    <scope>NUCLEOTIDE SEQUENCE</scope>
    <source>
        <strain evidence="8">MMSM24</strain>
    </source>
</reference>
<organism evidence="8 9">
    <name type="scientific">Sphingomonas lycopersici</name>
    <dbReference type="NCBI Taxonomy" id="2951807"/>
    <lineage>
        <taxon>Bacteria</taxon>
        <taxon>Pseudomonadati</taxon>
        <taxon>Pseudomonadota</taxon>
        <taxon>Alphaproteobacteria</taxon>
        <taxon>Sphingomonadales</taxon>
        <taxon>Sphingomonadaceae</taxon>
        <taxon>Sphingomonas</taxon>
    </lineage>
</organism>
<dbReference type="RefSeq" id="WP_265271248.1">
    <property type="nucleotide sequence ID" value="NZ_JANFAV010000020.1"/>
</dbReference>
<gene>
    <name evidence="8" type="ORF">NEE01_21165</name>
</gene>
<feature type="region of interest" description="Disordered" evidence="7">
    <location>
        <begin position="64"/>
        <end position="83"/>
    </location>
</feature>
<dbReference type="EMBL" id="JANFAV010000020">
    <property type="protein sequence ID" value="MCW6537296.1"/>
    <property type="molecule type" value="Genomic_DNA"/>
</dbReference>
<proteinExistence type="predicted"/>
<keyword evidence="9" id="KW-1185">Reference proteome</keyword>
<evidence type="ECO:0000256" key="3">
    <source>
        <dbReference type="ARBA" id="ARBA00023002"/>
    </source>
</evidence>
<dbReference type="InterPro" id="IPR006367">
    <property type="entry name" value="Sirohaem_synthase_N"/>
</dbReference>
<comment type="catalytic activity">
    <reaction evidence="6">
        <text>precorrin-2 + NAD(+) = sirohydrochlorin + NADH + 2 H(+)</text>
        <dbReference type="Rhea" id="RHEA:15613"/>
        <dbReference type="ChEBI" id="CHEBI:15378"/>
        <dbReference type="ChEBI" id="CHEBI:57540"/>
        <dbReference type="ChEBI" id="CHEBI:57945"/>
        <dbReference type="ChEBI" id="CHEBI:58351"/>
        <dbReference type="ChEBI" id="CHEBI:58827"/>
        <dbReference type="EC" id="1.3.1.76"/>
    </reaction>
</comment>
<dbReference type="PANTHER" id="PTHR35330">
    <property type="entry name" value="SIROHEME BIOSYNTHESIS PROTEIN MET8"/>
    <property type="match status" value="1"/>
</dbReference>
<evidence type="ECO:0000256" key="1">
    <source>
        <dbReference type="ARBA" id="ARBA00005010"/>
    </source>
</evidence>
<evidence type="ECO:0000256" key="2">
    <source>
        <dbReference type="ARBA" id="ARBA00012400"/>
    </source>
</evidence>